<dbReference type="AlphaFoldDB" id="A0A1X7TG19"/>
<evidence type="ECO:0000256" key="2">
    <source>
        <dbReference type="ARBA" id="ARBA00023125"/>
    </source>
</evidence>
<dbReference type="PROSITE" id="PS51192">
    <property type="entry name" value="HELICASE_ATP_BIND_1"/>
    <property type="match status" value="1"/>
</dbReference>
<dbReference type="GO" id="GO:0005694">
    <property type="term" value="C:chromosome"/>
    <property type="evidence" value="ECO:0007669"/>
    <property type="project" value="TreeGrafter"/>
</dbReference>
<evidence type="ECO:0000259" key="6">
    <source>
        <dbReference type="PROSITE" id="PS51192"/>
    </source>
</evidence>
<feature type="domain" description="Helicase ATP-binding" evidence="6">
    <location>
        <begin position="1"/>
        <end position="114"/>
    </location>
</feature>
<organism evidence="7">
    <name type="scientific">Amphimedon queenslandica</name>
    <name type="common">Sponge</name>
    <dbReference type="NCBI Taxonomy" id="400682"/>
    <lineage>
        <taxon>Eukaryota</taxon>
        <taxon>Metazoa</taxon>
        <taxon>Porifera</taxon>
        <taxon>Demospongiae</taxon>
        <taxon>Heteroscleromorpha</taxon>
        <taxon>Haplosclerida</taxon>
        <taxon>Niphatidae</taxon>
        <taxon>Amphimedon</taxon>
    </lineage>
</organism>
<evidence type="ECO:0000256" key="1">
    <source>
        <dbReference type="ARBA" id="ARBA00005446"/>
    </source>
</evidence>
<evidence type="ECO:0000256" key="3">
    <source>
        <dbReference type="ARBA" id="ARBA00023235"/>
    </source>
</evidence>
<evidence type="ECO:0000256" key="4">
    <source>
        <dbReference type="ARBA" id="ARBA00034617"/>
    </source>
</evidence>
<dbReference type="PANTHER" id="PTHR13710">
    <property type="entry name" value="DNA HELICASE RECQ FAMILY MEMBER"/>
    <property type="match status" value="1"/>
</dbReference>
<comment type="catalytic activity">
    <reaction evidence="4">
        <text>Couples ATP hydrolysis with the unwinding of duplex DNA by translocating in the 3'-5' direction.</text>
        <dbReference type="EC" id="5.6.2.4"/>
    </reaction>
</comment>
<proteinExistence type="inferred from homology"/>
<keyword evidence="2" id="KW-0238">DNA-binding</keyword>
<comment type="similarity">
    <text evidence="1">Belongs to the helicase family. RecQ subfamily.</text>
</comment>
<dbReference type="OrthoDB" id="5409596at2759"/>
<dbReference type="InterPro" id="IPR027417">
    <property type="entry name" value="P-loop_NTPase"/>
</dbReference>
<evidence type="ECO:0000256" key="5">
    <source>
        <dbReference type="ARBA" id="ARBA00034808"/>
    </source>
</evidence>
<name>A0A1X7TG19_AMPQE</name>
<dbReference type="EnsemblMetazoa" id="Aqu2.1.13628_001">
    <property type="protein sequence ID" value="Aqu2.1.13628_001"/>
    <property type="gene ID" value="Aqu2.1.13628"/>
</dbReference>
<sequence length="124" mass="14121">MKDQTERFRQLGITAAYAADLIGKICNCPVCLNKGRIWRSMLKSDLYQERLVAFIVDETHVIKNWGGEYRPEFSKLGEIRSLLAKSTQAMALTATATSHLREHIMKMLSIKDVILVEVSPRKII</sequence>
<evidence type="ECO:0000313" key="7">
    <source>
        <dbReference type="EnsemblMetazoa" id="Aqu2.1.13628_001"/>
    </source>
</evidence>
<dbReference type="GO" id="GO:0005737">
    <property type="term" value="C:cytoplasm"/>
    <property type="evidence" value="ECO:0007669"/>
    <property type="project" value="TreeGrafter"/>
</dbReference>
<accession>A0A1X7TG19</accession>
<dbReference type="GO" id="GO:0043138">
    <property type="term" value="F:3'-5' DNA helicase activity"/>
    <property type="evidence" value="ECO:0007669"/>
    <property type="project" value="UniProtKB-EC"/>
</dbReference>
<dbReference type="Gene3D" id="3.40.50.300">
    <property type="entry name" value="P-loop containing nucleotide triphosphate hydrolases"/>
    <property type="match status" value="1"/>
</dbReference>
<dbReference type="InterPro" id="IPR014001">
    <property type="entry name" value="Helicase_ATP-bd"/>
</dbReference>
<dbReference type="EC" id="5.6.2.4" evidence="5"/>
<reference evidence="7" key="1">
    <citation type="submission" date="2017-05" db="UniProtKB">
        <authorList>
            <consortium name="EnsemblMetazoa"/>
        </authorList>
    </citation>
    <scope>IDENTIFICATION</scope>
</reference>
<dbReference type="InParanoid" id="A0A1X7TG19"/>
<dbReference type="PANTHER" id="PTHR13710:SF105">
    <property type="entry name" value="ATP-DEPENDENT DNA HELICASE Q1"/>
    <property type="match status" value="1"/>
</dbReference>
<dbReference type="STRING" id="400682.A0A1X7TG19"/>
<protein>
    <recommendedName>
        <fullName evidence="5">DNA 3'-5' helicase</fullName>
        <ecNumber evidence="5">5.6.2.4</ecNumber>
    </recommendedName>
</protein>
<dbReference type="GO" id="GO:0000724">
    <property type="term" value="P:double-strand break repair via homologous recombination"/>
    <property type="evidence" value="ECO:0007669"/>
    <property type="project" value="TreeGrafter"/>
</dbReference>
<dbReference type="SUPFAM" id="SSF52540">
    <property type="entry name" value="P-loop containing nucleoside triphosphate hydrolases"/>
    <property type="match status" value="1"/>
</dbReference>
<keyword evidence="3" id="KW-0413">Isomerase</keyword>
<dbReference type="GO" id="GO:0003677">
    <property type="term" value="F:DNA binding"/>
    <property type="evidence" value="ECO:0007669"/>
    <property type="project" value="UniProtKB-KW"/>
</dbReference>
<dbReference type="GO" id="GO:0009378">
    <property type="term" value="F:four-way junction helicase activity"/>
    <property type="evidence" value="ECO:0007669"/>
    <property type="project" value="TreeGrafter"/>
</dbReference>